<dbReference type="Gene3D" id="1.10.510.10">
    <property type="entry name" value="Transferase(Phosphotransferase) domain 1"/>
    <property type="match status" value="1"/>
</dbReference>
<accession>A0A7H8R6W8</accession>
<dbReference type="Proteomes" id="UP000509510">
    <property type="component" value="Chromosome V"/>
</dbReference>
<dbReference type="InterPro" id="IPR011009">
    <property type="entry name" value="Kinase-like_dom_sf"/>
</dbReference>
<keyword evidence="8" id="KW-1185">Reference proteome</keyword>
<dbReference type="GO" id="GO:0005634">
    <property type="term" value="C:nucleus"/>
    <property type="evidence" value="ECO:0007669"/>
    <property type="project" value="TreeGrafter"/>
</dbReference>
<dbReference type="OrthoDB" id="4223314at2759"/>
<dbReference type="SUPFAM" id="SSF56112">
    <property type="entry name" value="Protein kinase-like (PK-like)"/>
    <property type="match status" value="1"/>
</dbReference>
<evidence type="ECO:0000256" key="4">
    <source>
        <dbReference type="ARBA" id="ARBA00022777"/>
    </source>
</evidence>
<feature type="domain" description="Protein kinase" evidence="6">
    <location>
        <begin position="1"/>
        <end position="213"/>
    </location>
</feature>
<keyword evidence="5" id="KW-0067">ATP-binding</keyword>
<evidence type="ECO:0000256" key="5">
    <source>
        <dbReference type="ARBA" id="ARBA00022840"/>
    </source>
</evidence>
<dbReference type="InterPro" id="IPR000719">
    <property type="entry name" value="Prot_kinase_dom"/>
</dbReference>
<protein>
    <recommendedName>
        <fullName evidence="6">Protein kinase domain-containing protein</fullName>
    </recommendedName>
</protein>
<organism evidence="7 8">
    <name type="scientific">Talaromyces rugulosus</name>
    <name type="common">Penicillium rugulosum</name>
    <dbReference type="NCBI Taxonomy" id="121627"/>
    <lineage>
        <taxon>Eukaryota</taxon>
        <taxon>Fungi</taxon>
        <taxon>Dikarya</taxon>
        <taxon>Ascomycota</taxon>
        <taxon>Pezizomycotina</taxon>
        <taxon>Eurotiomycetes</taxon>
        <taxon>Eurotiomycetidae</taxon>
        <taxon>Eurotiales</taxon>
        <taxon>Trichocomaceae</taxon>
        <taxon>Talaromyces</taxon>
        <taxon>Talaromyces sect. Islandici</taxon>
    </lineage>
</organism>
<dbReference type="GeneID" id="55996749"/>
<dbReference type="PROSITE" id="PS50011">
    <property type="entry name" value="PROTEIN_KINASE_DOM"/>
    <property type="match status" value="1"/>
</dbReference>
<keyword evidence="3" id="KW-0547">Nucleotide-binding</keyword>
<keyword evidence="1" id="KW-0723">Serine/threonine-protein kinase</keyword>
<name>A0A7H8R6W8_TALRU</name>
<proteinExistence type="predicted"/>
<dbReference type="InterPro" id="IPR051175">
    <property type="entry name" value="CLK_kinases"/>
</dbReference>
<dbReference type="GO" id="GO:0005524">
    <property type="term" value="F:ATP binding"/>
    <property type="evidence" value="ECO:0007669"/>
    <property type="project" value="UniProtKB-KW"/>
</dbReference>
<evidence type="ECO:0000256" key="1">
    <source>
        <dbReference type="ARBA" id="ARBA00022527"/>
    </source>
</evidence>
<dbReference type="RefSeq" id="XP_035348283.1">
    <property type="nucleotide sequence ID" value="XM_035492390.1"/>
</dbReference>
<gene>
    <name evidence="7" type="ORF">TRUGW13939_09265</name>
</gene>
<dbReference type="KEGG" id="trg:TRUGW13939_09265"/>
<dbReference type="GO" id="GO:0043484">
    <property type="term" value="P:regulation of RNA splicing"/>
    <property type="evidence" value="ECO:0007669"/>
    <property type="project" value="TreeGrafter"/>
</dbReference>
<evidence type="ECO:0000259" key="6">
    <source>
        <dbReference type="PROSITE" id="PS50011"/>
    </source>
</evidence>
<dbReference type="EMBL" id="CP055902">
    <property type="protein sequence ID" value="QKX62109.1"/>
    <property type="molecule type" value="Genomic_DNA"/>
</dbReference>
<keyword evidence="2" id="KW-0808">Transferase</keyword>
<sequence>MPCIDDLPEDEVSAKLGKPEIGYVQRSDGKALGPGVPEYIVRPAVYWPKPFPSLPSIKIVDFGESFFQSSPPQTLHTPLPVRAPEIIFRDHLDHRVDLWSLGCMLFELFVGQPPFDSFLITPKILVGQMQDMASDTIPERWRDSTDIFDGEFTAEPSGSTLQEWLEEMYFDGERKEDLTKEDIVNLGQIIGRLLRFEPSSRASVKDILNDPWFEQ</sequence>
<keyword evidence="4" id="KW-0418">Kinase</keyword>
<dbReference type="SMART" id="SM00220">
    <property type="entry name" value="S_TKc"/>
    <property type="match status" value="1"/>
</dbReference>
<reference evidence="8" key="1">
    <citation type="submission" date="2020-06" db="EMBL/GenBank/DDBJ databases">
        <title>A chromosome-scale genome assembly of Talaromyces rugulosus W13939.</title>
        <authorList>
            <person name="Wang B."/>
            <person name="Guo L."/>
            <person name="Ye K."/>
            <person name="Wang L."/>
        </authorList>
    </citation>
    <scope>NUCLEOTIDE SEQUENCE [LARGE SCALE GENOMIC DNA]</scope>
    <source>
        <strain evidence="8">W13939</strain>
    </source>
</reference>
<dbReference type="PANTHER" id="PTHR45646:SF11">
    <property type="entry name" value="SERINE_THREONINE-PROTEIN KINASE DOA"/>
    <property type="match status" value="1"/>
</dbReference>
<evidence type="ECO:0000313" key="8">
    <source>
        <dbReference type="Proteomes" id="UP000509510"/>
    </source>
</evidence>
<dbReference type="AlphaFoldDB" id="A0A7H8R6W8"/>
<dbReference type="GO" id="GO:0004674">
    <property type="term" value="F:protein serine/threonine kinase activity"/>
    <property type="evidence" value="ECO:0007669"/>
    <property type="project" value="UniProtKB-KW"/>
</dbReference>
<evidence type="ECO:0000256" key="3">
    <source>
        <dbReference type="ARBA" id="ARBA00022741"/>
    </source>
</evidence>
<dbReference type="Pfam" id="PF00069">
    <property type="entry name" value="Pkinase"/>
    <property type="match status" value="1"/>
</dbReference>
<evidence type="ECO:0000313" key="7">
    <source>
        <dbReference type="EMBL" id="QKX62109.1"/>
    </source>
</evidence>
<evidence type="ECO:0000256" key="2">
    <source>
        <dbReference type="ARBA" id="ARBA00022679"/>
    </source>
</evidence>
<dbReference type="PANTHER" id="PTHR45646">
    <property type="entry name" value="SERINE/THREONINE-PROTEIN KINASE DOA-RELATED"/>
    <property type="match status" value="1"/>
</dbReference>